<sequence length="224" mass="25086">MFDRIRRLVRANRAATQQPTDPLVALEQVHAHRTDRLEGARRAVADLAASRRRVEVLAQRTRAEIEDHDRRAESAVAAGNDDAAREHLRRSLTAGQRLEDLAGQHRRLSEQVRRLEDDLGRLEAQVEDSYFRVQSLRADHDAARAALGRRTDAVAQGQVEAGGVEREAEREVRRLQAKADAYQEVAGTDPGSDRVRAAFDELAGEDDVSRRLESLHKRVDPPAS</sequence>
<dbReference type="Proteomes" id="UP001500622">
    <property type="component" value="Unassembled WGS sequence"/>
</dbReference>
<name>A0ABP8LHK3_9MICO</name>
<protein>
    <recommendedName>
        <fullName evidence="5">PspA/IM30 family protein</fullName>
    </recommendedName>
</protein>
<evidence type="ECO:0000256" key="1">
    <source>
        <dbReference type="ARBA" id="ARBA00043985"/>
    </source>
</evidence>
<evidence type="ECO:0000313" key="3">
    <source>
        <dbReference type="EMBL" id="GAA4429080.1"/>
    </source>
</evidence>
<evidence type="ECO:0000256" key="2">
    <source>
        <dbReference type="SAM" id="Coils"/>
    </source>
</evidence>
<keyword evidence="2" id="KW-0175">Coiled coil</keyword>
<reference evidence="4" key="1">
    <citation type="journal article" date="2019" name="Int. J. Syst. Evol. Microbiol.">
        <title>The Global Catalogue of Microorganisms (GCM) 10K type strain sequencing project: providing services to taxonomists for standard genome sequencing and annotation.</title>
        <authorList>
            <consortium name="The Broad Institute Genomics Platform"/>
            <consortium name="The Broad Institute Genome Sequencing Center for Infectious Disease"/>
            <person name="Wu L."/>
            <person name="Ma J."/>
        </authorList>
    </citation>
    <scope>NUCLEOTIDE SEQUENCE [LARGE SCALE GENOMIC DNA]</scope>
    <source>
        <strain evidence="4">JCM 17810</strain>
    </source>
</reference>
<dbReference type="InterPro" id="IPR007157">
    <property type="entry name" value="PspA_VIPP1"/>
</dbReference>
<keyword evidence="4" id="KW-1185">Reference proteome</keyword>
<dbReference type="Pfam" id="PF04012">
    <property type="entry name" value="PspA_IM30"/>
    <property type="match status" value="1"/>
</dbReference>
<evidence type="ECO:0000313" key="4">
    <source>
        <dbReference type="Proteomes" id="UP001500622"/>
    </source>
</evidence>
<dbReference type="PANTHER" id="PTHR31088:SF6">
    <property type="entry name" value="PHAGE SHOCK PROTEIN A"/>
    <property type="match status" value="1"/>
</dbReference>
<proteinExistence type="inferred from homology"/>
<dbReference type="EMBL" id="BAABGN010000012">
    <property type="protein sequence ID" value="GAA4429080.1"/>
    <property type="molecule type" value="Genomic_DNA"/>
</dbReference>
<feature type="coiled-coil region" evidence="2">
    <location>
        <begin position="98"/>
        <end position="125"/>
    </location>
</feature>
<evidence type="ECO:0008006" key="5">
    <source>
        <dbReference type="Google" id="ProtNLM"/>
    </source>
</evidence>
<dbReference type="RefSeq" id="WP_345217167.1">
    <property type="nucleotide sequence ID" value="NZ_BAABGN010000012.1"/>
</dbReference>
<gene>
    <name evidence="3" type="ORF">GCM10023169_30960</name>
</gene>
<dbReference type="PANTHER" id="PTHR31088">
    <property type="entry name" value="MEMBRANE-ASSOCIATED PROTEIN VIPP1, CHLOROPLASTIC"/>
    <property type="match status" value="1"/>
</dbReference>
<organism evidence="3 4">
    <name type="scientific">Georgenia halophila</name>
    <dbReference type="NCBI Taxonomy" id="620889"/>
    <lineage>
        <taxon>Bacteria</taxon>
        <taxon>Bacillati</taxon>
        <taxon>Actinomycetota</taxon>
        <taxon>Actinomycetes</taxon>
        <taxon>Micrococcales</taxon>
        <taxon>Bogoriellaceae</taxon>
        <taxon>Georgenia</taxon>
    </lineage>
</organism>
<comment type="caution">
    <text evidence="3">The sequence shown here is derived from an EMBL/GenBank/DDBJ whole genome shotgun (WGS) entry which is preliminary data.</text>
</comment>
<comment type="similarity">
    <text evidence="1">Belongs to the PspA/Vipp/IM30 family.</text>
</comment>
<accession>A0ABP8LHK3</accession>